<evidence type="ECO:0000256" key="1">
    <source>
        <dbReference type="ARBA" id="ARBA00004050"/>
    </source>
</evidence>
<evidence type="ECO:0000256" key="7">
    <source>
        <dbReference type="ARBA" id="ARBA00022723"/>
    </source>
</evidence>
<feature type="transmembrane region" description="Helical" evidence="13">
    <location>
        <begin position="109"/>
        <end position="131"/>
    </location>
</feature>
<comment type="function">
    <text evidence="1">Membrane-anchoring subunit of succinate dehydrogenase (SDH).</text>
</comment>
<dbReference type="CDD" id="cd03499">
    <property type="entry name" value="SQR_TypeC_SdhC"/>
    <property type="match status" value="1"/>
</dbReference>
<feature type="transmembrane region" description="Helical" evidence="13">
    <location>
        <begin position="33"/>
        <end position="54"/>
    </location>
</feature>
<comment type="cofactor">
    <cofactor evidence="12">
        <name>heme</name>
        <dbReference type="ChEBI" id="CHEBI:30413"/>
    </cofactor>
    <text evidence="12">The heme is bound between the two transmembrane subunits.</text>
</comment>
<keyword evidence="8 13" id="KW-1133">Transmembrane helix</keyword>
<evidence type="ECO:0000256" key="5">
    <source>
        <dbReference type="ARBA" id="ARBA00022617"/>
    </source>
</evidence>
<comment type="subcellular location">
    <subcellularLocation>
        <location evidence="2">Membrane</location>
        <topology evidence="2">Multi-pass membrane protein</topology>
    </subcellularLocation>
</comment>
<dbReference type="Gene3D" id="1.20.1300.10">
    <property type="entry name" value="Fumarate reductase/succinate dehydrogenase, transmembrane subunit"/>
    <property type="match status" value="1"/>
</dbReference>
<dbReference type="PANTHER" id="PTHR10978">
    <property type="entry name" value="SUCCINATE DEHYDROGENASE CYTOCHROME B560 SUBUNIT"/>
    <property type="match status" value="1"/>
</dbReference>
<dbReference type="EMBL" id="JACIIU010000004">
    <property type="protein sequence ID" value="MBB6260854.1"/>
    <property type="molecule type" value="Genomic_DNA"/>
</dbReference>
<reference evidence="14 15" key="1">
    <citation type="submission" date="2020-08" db="EMBL/GenBank/DDBJ databases">
        <title>Genomic Encyclopedia of Type Strains, Phase IV (KMG-IV): sequencing the most valuable type-strain genomes for metagenomic binning, comparative biology and taxonomic classification.</title>
        <authorList>
            <person name="Goeker M."/>
        </authorList>
    </citation>
    <scope>NUCLEOTIDE SEQUENCE [LARGE SCALE GENOMIC DNA]</scope>
    <source>
        <strain evidence="14 15">DSM 22336</strain>
    </source>
</reference>
<evidence type="ECO:0000256" key="11">
    <source>
        <dbReference type="ARBA" id="ARBA00025912"/>
    </source>
</evidence>
<evidence type="ECO:0000256" key="4">
    <source>
        <dbReference type="ARBA" id="ARBA00020076"/>
    </source>
</evidence>
<keyword evidence="6 13" id="KW-0812">Transmembrane</keyword>
<evidence type="ECO:0000256" key="6">
    <source>
        <dbReference type="ARBA" id="ARBA00022692"/>
    </source>
</evidence>
<dbReference type="AlphaFoldDB" id="A0A841M5L2"/>
<evidence type="ECO:0000256" key="8">
    <source>
        <dbReference type="ARBA" id="ARBA00022989"/>
    </source>
</evidence>
<dbReference type="InterPro" id="IPR018495">
    <property type="entry name" value="Succ_DH_cyt_bsu_CS"/>
</dbReference>
<dbReference type="NCBIfam" id="TIGR02970">
    <property type="entry name" value="succ_dehyd_cytB"/>
    <property type="match status" value="1"/>
</dbReference>
<keyword evidence="7 12" id="KW-0479">Metal-binding</keyword>
<keyword evidence="9 12" id="KW-0408">Iron</keyword>
<dbReference type="InterPro" id="IPR000701">
    <property type="entry name" value="SuccDH_FuR_B_TM-su"/>
</dbReference>
<dbReference type="GO" id="GO:0046872">
    <property type="term" value="F:metal ion binding"/>
    <property type="evidence" value="ECO:0007669"/>
    <property type="project" value="UniProtKB-KW"/>
</dbReference>
<evidence type="ECO:0000313" key="15">
    <source>
        <dbReference type="Proteomes" id="UP000555393"/>
    </source>
</evidence>
<evidence type="ECO:0000256" key="9">
    <source>
        <dbReference type="ARBA" id="ARBA00023004"/>
    </source>
</evidence>
<comment type="subunit">
    <text evidence="11">Part of an enzyme complex containing four subunits: a flavoprotein, an iron-sulfur protein, plus two membrane-anchoring proteins, SdhC and SdhD. The complex can form homotrimers.</text>
</comment>
<dbReference type="GO" id="GO:0016020">
    <property type="term" value="C:membrane"/>
    <property type="evidence" value="ECO:0007669"/>
    <property type="project" value="UniProtKB-SubCell"/>
</dbReference>
<dbReference type="GO" id="GO:0009055">
    <property type="term" value="F:electron transfer activity"/>
    <property type="evidence" value="ECO:0007669"/>
    <property type="project" value="InterPro"/>
</dbReference>
<dbReference type="PANTHER" id="PTHR10978:SF5">
    <property type="entry name" value="SUCCINATE DEHYDROGENASE CYTOCHROME B560 SUBUNIT, MITOCHONDRIAL"/>
    <property type="match status" value="1"/>
</dbReference>
<gene>
    <name evidence="14" type="ORF">FHS77_001395</name>
</gene>
<dbReference type="PROSITE" id="PS01000">
    <property type="entry name" value="SDH_CYT_1"/>
    <property type="match status" value="1"/>
</dbReference>
<dbReference type="GO" id="GO:0006099">
    <property type="term" value="P:tricarboxylic acid cycle"/>
    <property type="evidence" value="ECO:0007669"/>
    <property type="project" value="InterPro"/>
</dbReference>
<dbReference type="InterPro" id="IPR034804">
    <property type="entry name" value="SQR/QFR_C/D"/>
</dbReference>
<comment type="caution">
    <text evidence="14">The sequence shown here is derived from an EMBL/GenBank/DDBJ whole genome shotgun (WGS) entry which is preliminary data.</text>
</comment>
<feature type="transmembrane region" description="Helical" evidence="13">
    <location>
        <begin position="66"/>
        <end position="88"/>
    </location>
</feature>
<keyword evidence="15" id="KW-1185">Reference proteome</keyword>
<evidence type="ECO:0000256" key="13">
    <source>
        <dbReference type="SAM" id="Phobius"/>
    </source>
</evidence>
<dbReference type="InterPro" id="IPR014314">
    <property type="entry name" value="Succ_DH_cytb556"/>
</dbReference>
<feature type="binding site" description="axial binding residue" evidence="12">
    <location>
        <position position="85"/>
    </location>
    <ligand>
        <name>heme</name>
        <dbReference type="ChEBI" id="CHEBI:30413"/>
        <note>ligand shared with second transmembrane subunit</note>
    </ligand>
    <ligandPart>
        <name>Fe</name>
        <dbReference type="ChEBI" id="CHEBI:18248"/>
    </ligandPart>
</feature>
<organism evidence="14 15">
    <name type="scientific">Paenochrobactrum gallinarii</name>
    <dbReference type="NCBI Taxonomy" id="643673"/>
    <lineage>
        <taxon>Bacteria</taxon>
        <taxon>Pseudomonadati</taxon>
        <taxon>Pseudomonadota</taxon>
        <taxon>Alphaproteobacteria</taxon>
        <taxon>Hyphomicrobiales</taxon>
        <taxon>Brucellaceae</taxon>
        <taxon>Paenochrobactrum</taxon>
    </lineage>
</organism>
<dbReference type="RefSeq" id="WP_184221644.1">
    <property type="nucleotide sequence ID" value="NZ_JACIIU010000004.1"/>
</dbReference>
<keyword evidence="5 12" id="KW-0349">Heme</keyword>
<accession>A0A841M5L2</accession>
<comment type="similarity">
    <text evidence="3">Belongs to the cytochrome b560 family.</text>
</comment>
<evidence type="ECO:0000256" key="12">
    <source>
        <dbReference type="PIRSR" id="PIRSR000178-1"/>
    </source>
</evidence>
<protein>
    <recommendedName>
        <fullName evidence="4">Succinate dehydrogenase cytochrome b556 subunit</fullName>
    </recommendedName>
</protein>
<dbReference type="Pfam" id="PF01127">
    <property type="entry name" value="Sdh_cyt"/>
    <property type="match status" value="1"/>
</dbReference>
<dbReference type="Proteomes" id="UP000555393">
    <property type="component" value="Unassembled WGS sequence"/>
</dbReference>
<dbReference type="PROSITE" id="PS01001">
    <property type="entry name" value="SDH_CYT_2"/>
    <property type="match status" value="1"/>
</dbReference>
<sequence length="132" mass="14714">MTQPTSTRQRPLSPHLSVYRWTITMAMSTLHRLTGIALYGGTVLLAIWLLSAAISEECFNAVNVVYGSIIGRFILFCYTWALLHHMAGGVRHFIWDMGAAMEKHTASKIAWASLIFSLAATVLVWVIGYSVR</sequence>
<name>A0A841M5L2_9HYPH</name>
<proteinExistence type="inferred from homology"/>
<dbReference type="PIRSF" id="PIRSF000178">
    <property type="entry name" value="SDH_cyt_b560"/>
    <property type="match status" value="1"/>
</dbReference>
<keyword evidence="10 13" id="KW-0472">Membrane</keyword>
<dbReference type="SUPFAM" id="SSF81343">
    <property type="entry name" value="Fumarate reductase respiratory complex transmembrane subunits"/>
    <property type="match status" value="1"/>
</dbReference>
<evidence type="ECO:0000256" key="10">
    <source>
        <dbReference type="ARBA" id="ARBA00023136"/>
    </source>
</evidence>
<evidence type="ECO:0000313" key="14">
    <source>
        <dbReference type="EMBL" id="MBB6260854.1"/>
    </source>
</evidence>
<evidence type="ECO:0000256" key="2">
    <source>
        <dbReference type="ARBA" id="ARBA00004141"/>
    </source>
</evidence>
<evidence type="ECO:0000256" key="3">
    <source>
        <dbReference type="ARBA" id="ARBA00007244"/>
    </source>
</evidence>